<dbReference type="Proteomes" id="UP000821845">
    <property type="component" value="Chromosome 7"/>
</dbReference>
<name>A0ACB7RTD6_HYAAI</name>
<evidence type="ECO:0000313" key="1">
    <source>
        <dbReference type="EMBL" id="KAH6926192.1"/>
    </source>
</evidence>
<reference evidence="1" key="1">
    <citation type="submission" date="2020-05" db="EMBL/GenBank/DDBJ databases">
        <title>Large-scale comparative analyses of tick genomes elucidate their genetic diversity and vector capacities.</title>
        <authorList>
            <person name="Jia N."/>
            <person name="Wang J."/>
            <person name="Shi W."/>
            <person name="Du L."/>
            <person name="Sun Y."/>
            <person name="Zhan W."/>
            <person name="Jiang J."/>
            <person name="Wang Q."/>
            <person name="Zhang B."/>
            <person name="Ji P."/>
            <person name="Sakyi L.B."/>
            <person name="Cui X."/>
            <person name="Yuan T."/>
            <person name="Jiang B."/>
            <person name="Yang W."/>
            <person name="Lam T.T.-Y."/>
            <person name="Chang Q."/>
            <person name="Ding S."/>
            <person name="Wang X."/>
            <person name="Zhu J."/>
            <person name="Ruan X."/>
            <person name="Zhao L."/>
            <person name="Wei J."/>
            <person name="Que T."/>
            <person name="Du C."/>
            <person name="Cheng J."/>
            <person name="Dai P."/>
            <person name="Han X."/>
            <person name="Huang E."/>
            <person name="Gao Y."/>
            <person name="Liu J."/>
            <person name="Shao H."/>
            <person name="Ye R."/>
            <person name="Li L."/>
            <person name="Wei W."/>
            <person name="Wang X."/>
            <person name="Wang C."/>
            <person name="Yang T."/>
            <person name="Huo Q."/>
            <person name="Li W."/>
            <person name="Guo W."/>
            <person name="Chen H."/>
            <person name="Zhou L."/>
            <person name="Ni X."/>
            <person name="Tian J."/>
            <person name="Zhou Y."/>
            <person name="Sheng Y."/>
            <person name="Liu T."/>
            <person name="Pan Y."/>
            <person name="Xia L."/>
            <person name="Li J."/>
            <person name="Zhao F."/>
            <person name="Cao W."/>
        </authorList>
    </citation>
    <scope>NUCLEOTIDE SEQUENCE</scope>
    <source>
        <strain evidence="1">Hyas-2018</strain>
    </source>
</reference>
<keyword evidence="2" id="KW-1185">Reference proteome</keyword>
<accession>A0ACB7RTD6</accession>
<organism evidence="1 2">
    <name type="scientific">Hyalomma asiaticum</name>
    <name type="common">Tick</name>
    <dbReference type="NCBI Taxonomy" id="266040"/>
    <lineage>
        <taxon>Eukaryota</taxon>
        <taxon>Metazoa</taxon>
        <taxon>Ecdysozoa</taxon>
        <taxon>Arthropoda</taxon>
        <taxon>Chelicerata</taxon>
        <taxon>Arachnida</taxon>
        <taxon>Acari</taxon>
        <taxon>Parasitiformes</taxon>
        <taxon>Ixodida</taxon>
        <taxon>Ixodoidea</taxon>
        <taxon>Ixodidae</taxon>
        <taxon>Hyalomminae</taxon>
        <taxon>Hyalomma</taxon>
    </lineage>
</organism>
<comment type="caution">
    <text evidence="1">The sequence shown here is derived from an EMBL/GenBank/DDBJ whole genome shotgun (WGS) entry which is preliminary data.</text>
</comment>
<sequence>MYPAKDIVNNCAVCRSSSKMDPEDFKDIENVPFISMFPEANVRSAMQYEPQANDVIIVTYPKCGTTWVQYIVTHILTKEEPPRNPAEFMLPAERVRALAELPPEKSMKSLKFFRDMCVDKNETHEGAAFVRKGNVGDWRSHYTAEHIASTKAWIAEKTKGCDVMDLWKDLELP</sequence>
<evidence type="ECO:0000313" key="2">
    <source>
        <dbReference type="Proteomes" id="UP000821845"/>
    </source>
</evidence>
<dbReference type="EMBL" id="CM023487">
    <property type="protein sequence ID" value="KAH6926192.1"/>
    <property type="molecule type" value="Genomic_DNA"/>
</dbReference>
<protein>
    <submittedName>
        <fullName evidence="1">Uncharacterized protein</fullName>
    </submittedName>
</protein>
<proteinExistence type="predicted"/>
<gene>
    <name evidence="1" type="ORF">HPB50_015804</name>
</gene>